<comment type="similarity">
    <text evidence="6">Belongs to the CopD family.</text>
</comment>
<dbReference type="PANTHER" id="PTHR34820:SF4">
    <property type="entry name" value="INNER MEMBRANE PROTEIN YEBZ"/>
    <property type="match status" value="1"/>
</dbReference>
<feature type="transmembrane region" description="Helical" evidence="6">
    <location>
        <begin position="95"/>
        <end position="115"/>
    </location>
</feature>
<comment type="subcellular location">
    <subcellularLocation>
        <location evidence="6">Cell inner membrane</location>
        <topology evidence="6">Multi-pass membrane protein</topology>
    </subcellularLocation>
    <subcellularLocation>
        <location evidence="1">Cell membrane</location>
        <topology evidence="1">Multi-pass membrane protein</topology>
    </subcellularLocation>
</comment>
<dbReference type="InterPro" id="IPR008457">
    <property type="entry name" value="Cu-R_CopD_dom"/>
</dbReference>
<evidence type="ECO:0000256" key="5">
    <source>
        <dbReference type="ARBA" id="ARBA00023136"/>
    </source>
</evidence>
<evidence type="ECO:0000256" key="3">
    <source>
        <dbReference type="ARBA" id="ARBA00022692"/>
    </source>
</evidence>
<evidence type="ECO:0000256" key="2">
    <source>
        <dbReference type="ARBA" id="ARBA00022475"/>
    </source>
</evidence>
<keyword evidence="9" id="KW-1185">Reference proteome</keyword>
<feature type="domain" description="Copper resistance protein D" evidence="7">
    <location>
        <begin position="187"/>
        <end position="286"/>
    </location>
</feature>
<feature type="transmembrane region" description="Helical" evidence="6">
    <location>
        <begin position="6"/>
        <end position="27"/>
    </location>
</feature>
<feature type="transmembrane region" description="Helical" evidence="6">
    <location>
        <begin position="47"/>
        <end position="65"/>
    </location>
</feature>
<keyword evidence="5 6" id="KW-0472">Membrane</keyword>
<sequence length="293" mass="32661">MSLDTFYILFRLLHFSAVILLFGITVFVSCLSHGKLRLSLPYDLRRLLTYSLLIALLTSIGLLAIQSGLMGDGWSDTIKGSVIADVLSTTFGQAWCWQIIFTLTATVGLFLPVYWRFKLITLLAFLLLISLGFVGHVTLYSGTIGWLHRANHALHLISGGYWLGTLIPLLVCLRYVSVESYYFDVVRTLIRFSLVGHLAVLLVVLTGTINGALILQRWPIYWSSAYLQLLGIKVILVMIMIIIALYNRYELVPKMNQQGGKAMRCFAFCTGLEIVLGMAVLSLVSLFATLSPT</sequence>
<keyword evidence="2 6" id="KW-1003">Cell membrane</keyword>
<dbReference type="KEGG" id="lpv:HYN51_03635"/>
<name>A0A2Y9TWC0_9GAMM</name>
<organism evidence="8 9">
    <name type="scientific">Limnobaculum parvum</name>
    <dbReference type="NCBI Taxonomy" id="2172103"/>
    <lineage>
        <taxon>Bacteria</taxon>
        <taxon>Pseudomonadati</taxon>
        <taxon>Pseudomonadota</taxon>
        <taxon>Gammaproteobacteria</taxon>
        <taxon>Enterobacterales</taxon>
        <taxon>Budviciaceae</taxon>
        <taxon>Limnobaculum</taxon>
    </lineage>
</organism>
<feature type="transmembrane region" description="Helical" evidence="6">
    <location>
        <begin position="122"/>
        <end position="147"/>
    </location>
</feature>
<dbReference type="RefSeq" id="WP_108899822.1">
    <property type="nucleotide sequence ID" value="NZ_CP029185.2"/>
</dbReference>
<evidence type="ECO:0000256" key="4">
    <source>
        <dbReference type="ARBA" id="ARBA00022989"/>
    </source>
</evidence>
<dbReference type="OrthoDB" id="7032707at2"/>
<dbReference type="GO" id="GO:0006825">
    <property type="term" value="P:copper ion transport"/>
    <property type="evidence" value="ECO:0007669"/>
    <property type="project" value="InterPro"/>
</dbReference>
<keyword evidence="6" id="KW-0997">Cell inner membrane</keyword>
<evidence type="ECO:0000313" key="9">
    <source>
        <dbReference type="Proteomes" id="UP000244908"/>
    </source>
</evidence>
<proteinExistence type="inferred from homology"/>
<dbReference type="PANTHER" id="PTHR34820">
    <property type="entry name" value="INNER MEMBRANE PROTEIN YEBZ"/>
    <property type="match status" value="1"/>
</dbReference>
<evidence type="ECO:0000313" key="8">
    <source>
        <dbReference type="EMBL" id="AWH87734.1"/>
    </source>
</evidence>
<protein>
    <recommendedName>
        <fullName evidence="6">Copper resistance protein D</fullName>
    </recommendedName>
</protein>
<dbReference type="NCBIfam" id="NF033808">
    <property type="entry name" value="copper_CopD"/>
    <property type="match status" value="1"/>
</dbReference>
<dbReference type="InterPro" id="IPR032694">
    <property type="entry name" value="CopC/D"/>
</dbReference>
<evidence type="ECO:0000256" key="6">
    <source>
        <dbReference type="RuleBase" id="RU369037"/>
    </source>
</evidence>
<gene>
    <name evidence="8" type="ORF">HYN51_03635</name>
</gene>
<feature type="transmembrane region" description="Helical" evidence="6">
    <location>
        <begin position="225"/>
        <end position="246"/>
    </location>
</feature>
<accession>A0A2Y9TWC0</accession>
<evidence type="ECO:0000259" key="7">
    <source>
        <dbReference type="Pfam" id="PF05425"/>
    </source>
</evidence>
<keyword evidence="4 6" id="KW-1133">Transmembrane helix</keyword>
<dbReference type="GO" id="GO:0005886">
    <property type="term" value="C:plasma membrane"/>
    <property type="evidence" value="ECO:0007669"/>
    <property type="project" value="UniProtKB-SubCell"/>
</dbReference>
<feature type="transmembrane region" description="Helical" evidence="6">
    <location>
        <begin position="189"/>
        <end position="213"/>
    </location>
</feature>
<feature type="transmembrane region" description="Helical" evidence="6">
    <location>
        <begin position="159"/>
        <end position="177"/>
    </location>
</feature>
<comment type="function">
    <text evidence="6">Involved in copper resistance.</text>
</comment>
<feature type="transmembrane region" description="Helical" evidence="6">
    <location>
        <begin position="266"/>
        <end position="290"/>
    </location>
</feature>
<dbReference type="Pfam" id="PF05425">
    <property type="entry name" value="CopD"/>
    <property type="match status" value="1"/>
</dbReference>
<reference evidence="8 9" key="1">
    <citation type="journal article" date="2019" name="Int. J. Syst. Evol. Microbiol.">
        <title>Limnobaculum parvum gen. nov., sp. nov., isolated from a freshwater lake.</title>
        <authorList>
            <person name="Baek C."/>
            <person name="Shin S.K."/>
            <person name="Yi H."/>
        </authorList>
    </citation>
    <scope>NUCLEOTIDE SEQUENCE [LARGE SCALE GENOMIC DNA]</scope>
    <source>
        <strain evidence="8 9">HYN0051</strain>
    </source>
</reference>
<dbReference type="EMBL" id="CP029185">
    <property type="protein sequence ID" value="AWH87734.1"/>
    <property type="molecule type" value="Genomic_DNA"/>
</dbReference>
<dbReference type="GO" id="GO:0046688">
    <property type="term" value="P:response to copper ion"/>
    <property type="evidence" value="ECO:0007669"/>
    <property type="project" value="UniProtKB-UniRule"/>
</dbReference>
<evidence type="ECO:0000256" key="1">
    <source>
        <dbReference type="ARBA" id="ARBA00004651"/>
    </source>
</evidence>
<dbReference type="AlphaFoldDB" id="A0A2Y9TWC0"/>
<dbReference type="InterPro" id="IPR047689">
    <property type="entry name" value="CopD"/>
</dbReference>
<keyword evidence="6" id="KW-0186">Copper</keyword>
<keyword evidence="3 6" id="KW-0812">Transmembrane</keyword>
<dbReference type="Proteomes" id="UP000244908">
    <property type="component" value="Chromosome"/>
</dbReference>